<dbReference type="InterPro" id="IPR050811">
    <property type="entry name" value="Phosphate_ABC_transporter"/>
</dbReference>
<comment type="caution">
    <text evidence="4">The sequence shown here is derived from an EMBL/GenBank/DDBJ whole genome shotgun (WGS) entry which is preliminary data.</text>
</comment>
<gene>
    <name evidence="4" type="ORF">E4680_05275</name>
</gene>
<dbReference type="InterPro" id="IPR024370">
    <property type="entry name" value="PBP_domain"/>
</dbReference>
<reference evidence="4 5" key="1">
    <citation type="journal article" date="2019" name="ISME J.">
        <title>Candidatus Macondimonas diazotrophica, a novel gammaproteobacterial genus dominating crude-oil-contaminated coastal sediments.</title>
        <authorList>
            <person name="Karthikeyan S."/>
            <person name="Konstantinidis K."/>
        </authorList>
    </citation>
    <scope>NUCLEOTIDE SEQUENCE [LARGE SCALE GENOMIC DNA]</scope>
    <source>
        <strain evidence="4 5">KTK01</strain>
    </source>
</reference>
<dbReference type="RefSeq" id="WP_135281347.1">
    <property type="nucleotide sequence ID" value="NZ_SRIO01000005.1"/>
</dbReference>
<name>A0A4Z0FBY9_9GAMM</name>
<sequence length="346" mass="37133">MQKKIGYLTLTAAAMLAAPLAAQARDYISIVGSSTVYPFTTVVAEQFGKSGQFKTPKVESTGTGGGFKLFCSGVGVETPDISNASRAIKSSEKETCASNGVKEIVEVKVGYDGIVLAHSKDAKPMELELKQLFLALAKDVPDPKGGDKLVPNPYTMWSDIDRSLPKQKIEVLGPPPTSGTRDALVELGMEAGCKKFPSLKALKEKDGDAFKAACHTMREDGAFIEAGENDNLIVQKLTANKDAYGIFGYSFLEENLASVKPTVIEGSRPTYDSISSGDYPLSRPLFFYVKKAHVGVIPGLAEFVAEFTSEKAWGPEGYLADRGLIALPDDERSKAAQSAKKMAPMK</sequence>
<evidence type="ECO:0000256" key="1">
    <source>
        <dbReference type="ARBA" id="ARBA00022729"/>
    </source>
</evidence>
<keyword evidence="5" id="KW-1185">Reference proteome</keyword>
<feature type="domain" description="PBP" evidence="3">
    <location>
        <begin position="21"/>
        <end position="310"/>
    </location>
</feature>
<dbReference type="CDD" id="cd13654">
    <property type="entry name" value="PBP2_phosphate_like_2"/>
    <property type="match status" value="1"/>
</dbReference>
<accession>A0A4Z0FBY9</accession>
<evidence type="ECO:0000313" key="4">
    <source>
        <dbReference type="EMBL" id="TFZ83047.1"/>
    </source>
</evidence>
<feature type="chain" id="PRO_5021213683" evidence="2">
    <location>
        <begin position="25"/>
        <end position="346"/>
    </location>
</feature>
<dbReference type="Gene3D" id="3.40.190.10">
    <property type="entry name" value="Periplasmic binding protein-like II"/>
    <property type="match status" value="2"/>
</dbReference>
<organism evidence="4 5">
    <name type="scientific">Candidatus Macondimonas diazotrophica</name>
    <dbReference type="NCBI Taxonomy" id="2305248"/>
    <lineage>
        <taxon>Bacteria</taxon>
        <taxon>Pseudomonadati</taxon>
        <taxon>Pseudomonadota</taxon>
        <taxon>Gammaproteobacteria</taxon>
        <taxon>Chromatiales</taxon>
        <taxon>Ectothiorhodospiraceae</taxon>
        <taxon>Candidatus Macondimonas</taxon>
    </lineage>
</organism>
<dbReference type="PANTHER" id="PTHR30570:SF1">
    <property type="entry name" value="PHOSPHATE-BINDING PROTEIN PSTS"/>
    <property type="match status" value="1"/>
</dbReference>
<evidence type="ECO:0000256" key="2">
    <source>
        <dbReference type="SAM" id="SignalP"/>
    </source>
</evidence>
<feature type="signal peptide" evidence="2">
    <location>
        <begin position="1"/>
        <end position="24"/>
    </location>
</feature>
<dbReference type="PANTHER" id="PTHR30570">
    <property type="entry name" value="PERIPLASMIC PHOSPHATE BINDING COMPONENT OF PHOSPHATE ABC TRANSPORTER"/>
    <property type="match status" value="1"/>
</dbReference>
<keyword evidence="1 2" id="KW-0732">Signal</keyword>
<dbReference type="SUPFAM" id="SSF53850">
    <property type="entry name" value="Periplasmic binding protein-like II"/>
    <property type="match status" value="1"/>
</dbReference>
<dbReference type="OrthoDB" id="9765713at2"/>
<dbReference type="Pfam" id="PF12849">
    <property type="entry name" value="PBP_like_2"/>
    <property type="match status" value="1"/>
</dbReference>
<proteinExistence type="predicted"/>
<protein>
    <submittedName>
        <fullName evidence="4">PstS family phosphate ABC transporter substrate-binding protein</fullName>
    </submittedName>
</protein>
<dbReference type="Proteomes" id="UP000297890">
    <property type="component" value="Unassembled WGS sequence"/>
</dbReference>
<evidence type="ECO:0000313" key="5">
    <source>
        <dbReference type="Proteomes" id="UP000297890"/>
    </source>
</evidence>
<dbReference type="AlphaFoldDB" id="A0A4Z0FBY9"/>
<dbReference type="EMBL" id="SRIO01000005">
    <property type="protein sequence ID" value="TFZ83047.1"/>
    <property type="molecule type" value="Genomic_DNA"/>
</dbReference>
<evidence type="ECO:0000259" key="3">
    <source>
        <dbReference type="Pfam" id="PF12849"/>
    </source>
</evidence>